<dbReference type="EC" id="3.2.2.9" evidence="2"/>
<organism evidence="7 8">
    <name type="scientific">Psychrilyobacter piezotolerans</name>
    <dbReference type="NCBI Taxonomy" id="2293438"/>
    <lineage>
        <taxon>Bacteria</taxon>
        <taxon>Fusobacteriati</taxon>
        <taxon>Fusobacteriota</taxon>
        <taxon>Fusobacteriia</taxon>
        <taxon>Fusobacteriales</taxon>
        <taxon>Fusobacteriaceae</taxon>
        <taxon>Psychrilyobacter</taxon>
    </lineage>
</organism>
<keyword evidence="3" id="KW-0028">Amino-acid biosynthesis</keyword>
<keyword evidence="8" id="KW-1185">Reference proteome</keyword>
<evidence type="ECO:0000256" key="4">
    <source>
        <dbReference type="ARBA" id="ARBA00022801"/>
    </source>
</evidence>
<keyword evidence="7" id="KW-0326">Glycosidase</keyword>
<name>A0ABX9KEW0_9FUSO</name>
<dbReference type="SUPFAM" id="SSF53167">
    <property type="entry name" value="Purine and uridine phosphorylases"/>
    <property type="match status" value="1"/>
</dbReference>
<evidence type="ECO:0000256" key="1">
    <source>
        <dbReference type="ARBA" id="ARBA00004945"/>
    </source>
</evidence>
<keyword evidence="4 7" id="KW-0378">Hydrolase</keyword>
<reference evidence="7 8" key="1">
    <citation type="submission" date="2018-08" db="EMBL/GenBank/DDBJ databases">
        <title>Draft genome sequence of Psychrilyobacter sp. strain SD5 isolated from Black Sea water.</title>
        <authorList>
            <person name="Yadav S."/>
            <person name="Villanueva L."/>
            <person name="Damste J.S.S."/>
        </authorList>
    </citation>
    <scope>NUCLEOTIDE SEQUENCE [LARGE SCALE GENOMIC DNA]</scope>
    <source>
        <strain evidence="7 8">SD5</strain>
    </source>
</reference>
<dbReference type="Proteomes" id="UP000263486">
    <property type="component" value="Unassembled WGS sequence"/>
</dbReference>
<evidence type="ECO:0000256" key="5">
    <source>
        <dbReference type="ARBA" id="ARBA00023167"/>
    </source>
</evidence>
<dbReference type="PANTHER" id="PTHR46832">
    <property type="entry name" value="5'-METHYLTHIOADENOSINE/S-ADENOSYLHOMOCYSTEINE NUCLEOSIDASE"/>
    <property type="match status" value="1"/>
</dbReference>
<dbReference type="NCBIfam" id="TIGR01704">
    <property type="entry name" value="MTA_SAH-Nsdase"/>
    <property type="match status" value="1"/>
</dbReference>
<evidence type="ECO:0000259" key="6">
    <source>
        <dbReference type="Pfam" id="PF01048"/>
    </source>
</evidence>
<dbReference type="NCBIfam" id="NF004079">
    <property type="entry name" value="PRK05584.1"/>
    <property type="match status" value="1"/>
</dbReference>
<dbReference type="InterPro" id="IPR010049">
    <property type="entry name" value="MTA_SAH_Nsdase"/>
</dbReference>
<comment type="pathway">
    <text evidence="1">Amino-acid biosynthesis; L-methionine biosynthesis via salvage pathway; S-methyl-5-thio-alpha-D-ribose 1-phosphate from S-methyl-5'-thioadenosine (hydrolase route): step 1/2.</text>
</comment>
<dbReference type="Gene3D" id="3.40.50.1580">
    <property type="entry name" value="Nucleoside phosphorylase domain"/>
    <property type="match status" value="1"/>
</dbReference>
<protein>
    <recommendedName>
        <fullName evidence="2">adenosylhomocysteine nucleosidase</fullName>
        <ecNumber evidence="2">3.2.2.9</ecNumber>
    </recommendedName>
</protein>
<evidence type="ECO:0000256" key="2">
    <source>
        <dbReference type="ARBA" id="ARBA00011974"/>
    </source>
</evidence>
<evidence type="ECO:0000256" key="3">
    <source>
        <dbReference type="ARBA" id="ARBA00022605"/>
    </source>
</evidence>
<accession>A0ABX9KEW0</accession>
<evidence type="ECO:0000313" key="7">
    <source>
        <dbReference type="EMBL" id="REI39996.1"/>
    </source>
</evidence>
<comment type="caution">
    <text evidence="7">The sequence shown here is derived from an EMBL/GenBank/DDBJ whole genome shotgun (WGS) entry which is preliminary data.</text>
</comment>
<gene>
    <name evidence="7" type="ORF">DYH56_12525</name>
</gene>
<dbReference type="GO" id="GO:0008782">
    <property type="term" value="F:adenosylhomocysteine nucleosidase activity"/>
    <property type="evidence" value="ECO:0007669"/>
    <property type="project" value="UniProtKB-EC"/>
</dbReference>
<dbReference type="Pfam" id="PF01048">
    <property type="entry name" value="PNP_UDP_1"/>
    <property type="match status" value="1"/>
</dbReference>
<evidence type="ECO:0000313" key="8">
    <source>
        <dbReference type="Proteomes" id="UP000263486"/>
    </source>
</evidence>
<dbReference type="PANTHER" id="PTHR46832:SF1">
    <property type="entry name" value="5'-METHYLTHIOADENOSINE_S-ADENOSYLHOMOCYSTEINE NUCLEOSIDASE"/>
    <property type="match status" value="1"/>
</dbReference>
<dbReference type="RefSeq" id="WP_114643218.1">
    <property type="nucleotide sequence ID" value="NZ_JAACIO010000024.1"/>
</dbReference>
<dbReference type="InterPro" id="IPR000845">
    <property type="entry name" value="Nucleoside_phosphorylase_d"/>
</dbReference>
<sequence>MKRIGIIGAMDIEIELLLGRIELQRKEKIAGFVFHLGKLCGKDVIITSCGVGKVNAASCTQILISKLGVDGIINTGIAGGLHEDVEVCDVVISRDVTHHDVRKKQMKNWFPHQEYFEGDRKLIEAAEKAFENSDVINSSCHLGRIVSGECFVDDTQLKEQIIEGYSPHCVEMEGSAIGHVAHINDVPFVVIRSISDKADEEASVSTKEFEKITAQNSAAVVMNMMKIL</sequence>
<feature type="domain" description="Nucleoside phosphorylase" evidence="6">
    <location>
        <begin position="3"/>
        <end position="223"/>
    </location>
</feature>
<dbReference type="NCBIfam" id="NF011286">
    <property type="entry name" value="PRK14697.1"/>
    <property type="match status" value="1"/>
</dbReference>
<keyword evidence="5" id="KW-0486">Methionine biosynthesis</keyword>
<dbReference type="EMBL" id="QUAJ01000026">
    <property type="protein sequence ID" value="REI39996.1"/>
    <property type="molecule type" value="Genomic_DNA"/>
</dbReference>
<dbReference type="InterPro" id="IPR035994">
    <property type="entry name" value="Nucleoside_phosphorylase_sf"/>
</dbReference>
<dbReference type="CDD" id="cd09008">
    <property type="entry name" value="MTAN"/>
    <property type="match status" value="1"/>
</dbReference>
<proteinExistence type="predicted"/>